<feature type="domain" description="Helix-hairpin-helix DNA-binding motif class 1" evidence="1">
    <location>
        <begin position="154"/>
        <end position="173"/>
    </location>
</feature>
<dbReference type="InterPro" id="IPR010994">
    <property type="entry name" value="RuvA_2-like"/>
</dbReference>
<evidence type="ECO:0000259" key="1">
    <source>
        <dbReference type="SMART" id="SM00278"/>
    </source>
</evidence>
<dbReference type="InterPro" id="IPR019554">
    <property type="entry name" value="Soluble_ligand-bd"/>
</dbReference>
<dbReference type="Pfam" id="PF12836">
    <property type="entry name" value="HHH_3"/>
    <property type="match status" value="1"/>
</dbReference>
<keyword evidence="3" id="KW-1185">Reference proteome</keyword>
<dbReference type="KEGG" id="tpz:Tph_c21370"/>
<dbReference type="STRING" id="1089553.Tph_c21370"/>
<dbReference type="PANTHER" id="PTHR21180">
    <property type="entry name" value="ENDONUCLEASE/EXONUCLEASE/PHOSPHATASE FAMILY DOMAIN-CONTAINING PROTEIN 1"/>
    <property type="match status" value="1"/>
</dbReference>
<organism evidence="2 3">
    <name type="scientific">Thermacetogenium phaeum (strain ATCC BAA-254 / DSM 26808 / PB)</name>
    <dbReference type="NCBI Taxonomy" id="1089553"/>
    <lineage>
        <taxon>Bacteria</taxon>
        <taxon>Bacillati</taxon>
        <taxon>Bacillota</taxon>
        <taxon>Clostridia</taxon>
        <taxon>Thermoanaerobacterales</taxon>
        <taxon>Thermoanaerobacteraceae</taxon>
        <taxon>Thermacetogenium</taxon>
    </lineage>
</organism>
<dbReference type="Pfam" id="PF10531">
    <property type="entry name" value="SLBB"/>
    <property type="match status" value="1"/>
</dbReference>
<dbReference type="AlphaFoldDB" id="K4LH72"/>
<dbReference type="EMBL" id="CP003732">
    <property type="protein sequence ID" value="AFV12331.1"/>
    <property type="molecule type" value="Genomic_DNA"/>
</dbReference>
<name>K4LH72_THEPS</name>
<dbReference type="OrthoDB" id="9790239at2"/>
<proteinExistence type="predicted"/>
<evidence type="ECO:0000313" key="3">
    <source>
        <dbReference type="Proteomes" id="UP000000467"/>
    </source>
</evidence>
<dbReference type="GO" id="GO:0006281">
    <property type="term" value="P:DNA repair"/>
    <property type="evidence" value="ECO:0007669"/>
    <property type="project" value="InterPro"/>
</dbReference>
<dbReference type="InterPro" id="IPR003583">
    <property type="entry name" value="Hlx-hairpin-Hlx_DNA-bd_motif"/>
</dbReference>
<dbReference type="InterPro" id="IPR004509">
    <property type="entry name" value="Competence_ComEA_HhH"/>
</dbReference>
<dbReference type="InterPro" id="IPR051675">
    <property type="entry name" value="Endo/Exo/Phosphatase_dom_1"/>
</dbReference>
<dbReference type="GO" id="GO:0015628">
    <property type="term" value="P:protein secretion by the type II secretion system"/>
    <property type="evidence" value="ECO:0007669"/>
    <property type="project" value="TreeGrafter"/>
</dbReference>
<reference evidence="2 3" key="1">
    <citation type="journal article" date="2012" name="BMC Genomics">
        <title>Genome-guided analysis of physiological and morphological traits of the fermentative acetate oxidizer Thermacetogenium phaeum.</title>
        <authorList>
            <person name="Oehler D."/>
            <person name="Poehlein A."/>
            <person name="Leimbach A."/>
            <person name="Muller N."/>
            <person name="Daniel R."/>
            <person name="Gottschalk G."/>
            <person name="Schink B."/>
        </authorList>
    </citation>
    <scope>NUCLEOTIDE SEQUENCE [LARGE SCALE GENOMIC DNA]</scope>
    <source>
        <strain evidence="3">ATCC BAA-254 / DSM 26808 / PB</strain>
    </source>
</reference>
<dbReference type="HOGENOM" id="CLU_052011_1_1_9"/>
<feature type="domain" description="Helix-hairpin-helix DNA-binding motif class 1" evidence="1">
    <location>
        <begin position="184"/>
        <end position="203"/>
    </location>
</feature>
<sequence length="206" mass="21686">MWEMNRRAQAVLLLLAAALLFAGGYRYANWVAARAAAEVTVIEPKKQEDEQPAKRLAVHVAGAVSRPGVYFFDEGCRVNDAVREAQPLPDADVDSLNLARRLVDGERIYVPKVGEAPETAAGAAFSGTAAGSGGALSGAGIAGGKININTASAAELENLPGIGPTLAQRIVDYRSTHGPFKTPEDLMNVSGIGTGRFEQIKDLITI</sequence>
<dbReference type="PANTHER" id="PTHR21180:SF32">
    <property type="entry name" value="ENDONUCLEASE_EXONUCLEASE_PHOSPHATASE FAMILY DOMAIN-CONTAINING PROTEIN 1"/>
    <property type="match status" value="1"/>
</dbReference>
<dbReference type="eggNOG" id="COG1555">
    <property type="taxonomic scope" value="Bacteria"/>
</dbReference>
<dbReference type="NCBIfam" id="TIGR00426">
    <property type="entry name" value="competence protein ComEA helix-hairpin-helix repeat region"/>
    <property type="match status" value="1"/>
</dbReference>
<protein>
    <submittedName>
        <fullName evidence="2">Competence protein ComEA</fullName>
    </submittedName>
</protein>
<dbReference type="SMART" id="SM00278">
    <property type="entry name" value="HhH1"/>
    <property type="match status" value="2"/>
</dbReference>
<dbReference type="Gene3D" id="1.10.150.320">
    <property type="entry name" value="Photosystem II 12 kDa extrinsic protein"/>
    <property type="match status" value="1"/>
</dbReference>
<dbReference type="SUPFAM" id="SSF47781">
    <property type="entry name" value="RuvA domain 2-like"/>
    <property type="match status" value="1"/>
</dbReference>
<dbReference type="GO" id="GO:0015627">
    <property type="term" value="C:type II protein secretion system complex"/>
    <property type="evidence" value="ECO:0007669"/>
    <property type="project" value="TreeGrafter"/>
</dbReference>
<accession>K4LH72</accession>
<evidence type="ECO:0000313" key="2">
    <source>
        <dbReference type="EMBL" id="AFV12331.1"/>
    </source>
</evidence>
<dbReference type="GO" id="GO:0003677">
    <property type="term" value="F:DNA binding"/>
    <property type="evidence" value="ECO:0007669"/>
    <property type="project" value="InterPro"/>
</dbReference>
<dbReference type="Proteomes" id="UP000000467">
    <property type="component" value="Chromosome"/>
</dbReference>
<gene>
    <name evidence="2" type="ordered locus">Tph_c21370</name>
</gene>